<evidence type="ECO:0000256" key="1">
    <source>
        <dbReference type="ARBA" id="ARBA00009437"/>
    </source>
</evidence>
<keyword evidence="4" id="KW-0804">Transcription</keyword>
<dbReference type="CDD" id="cd08422">
    <property type="entry name" value="PBP2_CrgA_like"/>
    <property type="match status" value="1"/>
</dbReference>
<dbReference type="STRING" id="1349767.GJA_2754"/>
<keyword evidence="2" id="KW-0805">Transcription regulation</keyword>
<keyword evidence="7" id="KW-1185">Reference proteome</keyword>
<dbReference type="InterPro" id="IPR036388">
    <property type="entry name" value="WH-like_DNA-bd_sf"/>
</dbReference>
<protein>
    <submittedName>
        <fullName evidence="6">Bacterial regulatory helix-turn-helix, lysR family protein</fullName>
    </submittedName>
</protein>
<dbReference type="PANTHER" id="PTHR30537:SF5">
    <property type="entry name" value="HTH-TYPE TRANSCRIPTIONAL ACTIVATOR TTDR-RELATED"/>
    <property type="match status" value="1"/>
</dbReference>
<evidence type="ECO:0000256" key="3">
    <source>
        <dbReference type="ARBA" id="ARBA00023125"/>
    </source>
</evidence>
<dbReference type="FunFam" id="1.10.10.10:FF:000001">
    <property type="entry name" value="LysR family transcriptional regulator"/>
    <property type="match status" value="1"/>
</dbReference>
<dbReference type="EMBL" id="HG322949">
    <property type="protein sequence ID" value="CDG83385.1"/>
    <property type="molecule type" value="Genomic_DNA"/>
</dbReference>
<dbReference type="PATRIC" id="fig|1349767.4.peg.4481"/>
<dbReference type="GO" id="GO:0003700">
    <property type="term" value="F:DNA-binding transcription factor activity"/>
    <property type="evidence" value="ECO:0007669"/>
    <property type="project" value="InterPro"/>
</dbReference>
<evidence type="ECO:0000313" key="7">
    <source>
        <dbReference type="Proteomes" id="UP000027604"/>
    </source>
</evidence>
<dbReference type="FunFam" id="3.40.190.290:FF:000001">
    <property type="entry name" value="Transcriptional regulator, LysR family"/>
    <property type="match status" value="1"/>
</dbReference>
<dbReference type="AlphaFoldDB" id="W0V706"/>
<dbReference type="PROSITE" id="PS50931">
    <property type="entry name" value="HTH_LYSR"/>
    <property type="match status" value="1"/>
</dbReference>
<dbReference type="RefSeq" id="WP_051780791.1">
    <property type="nucleotide sequence ID" value="NZ_BCTH01000037.1"/>
</dbReference>
<evidence type="ECO:0000313" key="6">
    <source>
        <dbReference type="EMBL" id="CDG83385.1"/>
    </source>
</evidence>
<keyword evidence="3" id="KW-0238">DNA-binding</keyword>
<gene>
    <name evidence="6" type="ORF">GJA_2754</name>
</gene>
<dbReference type="eggNOG" id="COG0583">
    <property type="taxonomic scope" value="Bacteria"/>
</dbReference>
<dbReference type="Gene3D" id="1.10.10.10">
    <property type="entry name" value="Winged helix-like DNA-binding domain superfamily/Winged helix DNA-binding domain"/>
    <property type="match status" value="1"/>
</dbReference>
<proteinExistence type="inferred from homology"/>
<dbReference type="SUPFAM" id="SSF53850">
    <property type="entry name" value="Periplasmic binding protein-like II"/>
    <property type="match status" value="1"/>
</dbReference>
<dbReference type="SUPFAM" id="SSF46785">
    <property type="entry name" value="Winged helix' DNA-binding domain"/>
    <property type="match status" value="1"/>
</dbReference>
<feature type="domain" description="HTH lysR-type" evidence="5">
    <location>
        <begin position="4"/>
        <end position="61"/>
    </location>
</feature>
<dbReference type="InterPro" id="IPR005119">
    <property type="entry name" value="LysR_subst-bd"/>
</dbReference>
<dbReference type="Pfam" id="PF00126">
    <property type="entry name" value="HTH_1"/>
    <property type="match status" value="1"/>
</dbReference>
<dbReference type="Pfam" id="PF03466">
    <property type="entry name" value="LysR_substrate"/>
    <property type="match status" value="1"/>
</dbReference>
<evidence type="ECO:0000256" key="2">
    <source>
        <dbReference type="ARBA" id="ARBA00023015"/>
    </source>
</evidence>
<accession>W0V706</accession>
<dbReference type="Proteomes" id="UP000027604">
    <property type="component" value="Chromosome I"/>
</dbReference>
<dbReference type="InterPro" id="IPR058163">
    <property type="entry name" value="LysR-type_TF_proteobact-type"/>
</dbReference>
<dbReference type="HOGENOM" id="CLU_039613_16_1_4"/>
<organism evidence="6 7">
    <name type="scientific">Janthinobacterium agaricidamnosum NBRC 102515 = DSM 9628</name>
    <dbReference type="NCBI Taxonomy" id="1349767"/>
    <lineage>
        <taxon>Bacteria</taxon>
        <taxon>Pseudomonadati</taxon>
        <taxon>Pseudomonadota</taxon>
        <taxon>Betaproteobacteria</taxon>
        <taxon>Burkholderiales</taxon>
        <taxon>Oxalobacteraceae</taxon>
        <taxon>Janthinobacterium</taxon>
    </lineage>
</organism>
<dbReference type="KEGG" id="jag:GJA_2754"/>
<dbReference type="PANTHER" id="PTHR30537">
    <property type="entry name" value="HTH-TYPE TRANSCRIPTIONAL REGULATOR"/>
    <property type="match status" value="1"/>
</dbReference>
<name>W0V706_9BURK</name>
<dbReference type="Gene3D" id="3.40.190.290">
    <property type="match status" value="1"/>
</dbReference>
<dbReference type="InterPro" id="IPR000847">
    <property type="entry name" value="LysR_HTH_N"/>
</dbReference>
<comment type="similarity">
    <text evidence="1">Belongs to the LysR transcriptional regulatory family.</text>
</comment>
<reference evidence="6 7" key="1">
    <citation type="journal article" date="2015" name="Genome Announc.">
        <title>Genome Sequence of Mushroom Soft-Rot Pathogen Janthinobacterium agaricidamnosum.</title>
        <authorList>
            <person name="Graupner K."/>
            <person name="Lackner G."/>
            <person name="Hertweck C."/>
        </authorList>
    </citation>
    <scope>NUCLEOTIDE SEQUENCE [LARGE SCALE GENOMIC DNA]</scope>
    <source>
        <strain evidence="7">NBRC 102515 / DSM 9628</strain>
    </source>
</reference>
<dbReference type="GO" id="GO:0003677">
    <property type="term" value="F:DNA binding"/>
    <property type="evidence" value="ECO:0007669"/>
    <property type="project" value="UniProtKB-KW"/>
</dbReference>
<sequence>MDEPSLALIRCFVSVASHHSFARAALQLRMTPSAVSRLVKTLEQQLGVLLIHRTTRAMSLTEAGQHLFAECANALEQIRGACEQVRHQQQQLRGTLKLSAPLSFGRTHVTPHLAAFMRAYPEVKLELLMVDRYVDVVAEGIDIAIRIGHLDDSSLVARKLLGNRRILVAAPSYLAAHGAPDEIEQLKQHECLSLTLNRDGESWRLAGPGGERSLRPSGNMRANNGDAVRQFAVDGLGIAFLSSVTVQQALSDGVLVQILPQWQGRETGVYCVSPSRILSPAAKAMIDFLANCWKSDGAWHVTADIPNIGG</sequence>
<evidence type="ECO:0000259" key="5">
    <source>
        <dbReference type="PROSITE" id="PS50931"/>
    </source>
</evidence>
<evidence type="ECO:0000256" key="4">
    <source>
        <dbReference type="ARBA" id="ARBA00023163"/>
    </source>
</evidence>
<dbReference type="InterPro" id="IPR036390">
    <property type="entry name" value="WH_DNA-bd_sf"/>
</dbReference>
<dbReference type="OrthoDB" id="9110639at2"/>